<feature type="compositionally biased region" description="Polar residues" evidence="1">
    <location>
        <begin position="326"/>
        <end position="335"/>
    </location>
</feature>
<evidence type="ECO:0000256" key="1">
    <source>
        <dbReference type="SAM" id="MobiDB-lite"/>
    </source>
</evidence>
<sequence>MSIAPEFDQSYRAQLIAELEKKLGLEAISIPRLSWAMLWFADLDRLQEFIDNPHTVSTKSMFLHPEPFEDLLALPDERESTPIPTRRAQADSEEQLFPSKRPRLDDDGGKWPSTESLDTCEASDIAADRCAVRDDNRCFVTKAGQSSNATYIAQVPTAQSDPSFWEMLSHCVSKYKINAWKKAVEQGGLAERCDNMLCMSPSVAAYWREYLFALKPLELSEDRTSMNVQFFWLPAPPLDMEYMTSRPDLPEDLDTPGNDIKLWDCRIERKIVSGHIITLVTDDPEERPLPSWYLLEMDWFLRRLSVLAGLMGYEDDELEDEEDDSSYTTGRSSCCDSWCKPRTSG</sequence>
<evidence type="ECO:0000313" key="2">
    <source>
        <dbReference type="EMBL" id="ODM15439.1"/>
    </source>
</evidence>
<feature type="region of interest" description="Disordered" evidence="1">
    <location>
        <begin position="80"/>
        <end position="115"/>
    </location>
</feature>
<keyword evidence="3" id="KW-1185">Reference proteome</keyword>
<proteinExistence type="predicted"/>
<name>A0A1E3B3E0_ASPCR</name>
<evidence type="ECO:0000313" key="3">
    <source>
        <dbReference type="Proteomes" id="UP000094569"/>
    </source>
</evidence>
<protein>
    <recommendedName>
        <fullName evidence="4">HNH nuclease domain-containing protein</fullName>
    </recommendedName>
</protein>
<comment type="caution">
    <text evidence="2">The sequence shown here is derived from an EMBL/GenBank/DDBJ whole genome shotgun (WGS) entry which is preliminary data.</text>
</comment>
<dbReference type="VEuPathDB" id="FungiDB:SI65_09042"/>
<evidence type="ECO:0008006" key="4">
    <source>
        <dbReference type="Google" id="ProtNLM"/>
    </source>
</evidence>
<reference evidence="2 3" key="1">
    <citation type="journal article" date="2016" name="BMC Genomics">
        <title>Comparative genomic and transcriptomic analyses of the Fuzhuan brick tea-fermentation fungus Aspergillus cristatus.</title>
        <authorList>
            <person name="Ge Y."/>
            <person name="Wang Y."/>
            <person name="Liu Y."/>
            <person name="Tan Y."/>
            <person name="Ren X."/>
            <person name="Zhang X."/>
            <person name="Hyde K.D."/>
            <person name="Liu Y."/>
            <person name="Liu Z."/>
        </authorList>
    </citation>
    <scope>NUCLEOTIDE SEQUENCE [LARGE SCALE GENOMIC DNA]</scope>
    <source>
        <strain evidence="2 3">GZAAS20.1005</strain>
    </source>
</reference>
<organism evidence="2 3">
    <name type="scientific">Aspergillus cristatus</name>
    <name type="common">Chinese Fuzhuan brick tea-fermentation fungus</name>
    <name type="synonym">Eurotium cristatum</name>
    <dbReference type="NCBI Taxonomy" id="573508"/>
    <lineage>
        <taxon>Eukaryota</taxon>
        <taxon>Fungi</taxon>
        <taxon>Dikarya</taxon>
        <taxon>Ascomycota</taxon>
        <taxon>Pezizomycotina</taxon>
        <taxon>Eurotiomycetes</taxon>
        <taxon>Eurotiomycetidae</taxon>
        <taxon>Eurotiales</taxon>
        <taxon>Aspergillaceae</taxon>
        <taxon>Aspergillus</taxon>
        <taxon>Aspergillus subgen. Aspergillus</taxon>
    </lineage>
</organism>
<dbReference type="AlphaFoldDB" id="A0A1E3B3E0"/>
<feature type="region of interest" description="Disordered" evidence="1">
    <location>
        <begin position="317"/>
        <end position="345"/>
    </location>
</feature>
<dbReference type="EMBL" id="JXNT01000016">
    <property type="protein sequence ID" value="ODM15439.1"/>
    <property type="molecule type" value="Genomic_DNA"/>
</dbReference>
<accession>A0A1E3B3E0</accession>
<gene>
    <name evidence="2" type="ORF">SI65_09042</name>
</gene>
<dbReference type="Proteomes" id="UP000094569">
    <property type="component" value="Unassembled WGS sequence"/>
</dbReference>
<dbReference type="OrthoDB" id="5416097at2759"/>